<reference evidence="12 13" key="1">
    <citation type="submission" date="2024-11" db="EMBL/GenBank/DDBJ databases">
        <title>Chromosome-level genome assembly of the freshwater bivalve Anodonta woodiana.</title>
        <authorList>
            <person name="Chen X."/>
        </authorList>
    </citation>
    <scope>NUCLEOTIDE SEQUENCE [LARGE SCALE GENOMIC DNA]</scope>
    <source>
        <strain evidence="12">MN2024</strain>
        <tissue evidence="12">Gills</tissue>
    </source>
</reference>
<dbReference type="CDD" id="cd00637">
    <property type="entry name" value="7tm_classA_rhodopsin-like"/>
    <property type="match status" value="1"/>
</dbReference>
<dbReference type="GO" id="GO:0016020">
    <property type="term" value="C:membrane"/>
    <property type="evidence" value="ECO:0007669"/>
    <property type="project" value="UniProtKB-SubCell"/>
</dbReference>
<keyword evidence="3 10" id="KW-1133">Transmembrane helix</keyword>
<evidence type="ECO:0000256" key="8">
    <source>
        <dbReference type="RuleBase" id="RU000688"/>
    </source>
</evidence>
<keyword evidence="6 8" id="KW-0675">Receptor</keyword>
<gene>
    <name evidence="12" type="ORF">ACJMK2_000375</name>
</gene>
<feature type="domain" description="G-protein coupled receptors family 1 profile" evidence="11">
    <location>
        <begin position="37"/>
        <end position="546"/>
    </location>
</feature>
<dbReference type="EMBL" id="JBJQND010000001">
    <property type="protein sequence ID" value="KAL3887990.1"/>
    <property type="molecule type" value="Genomic_DNA"/>
</dbReference>
<evidence type="ECO:0000256" key="6">
    <source>
        <dbReference type="ARBA" id="ARBA00023170"/>
    </source>
</evidence>
<organism evidence="12 13">
    <name type="scientific">Sinanodonta woodiana</name>
    <name type="common">Chinese pond mussel</name>
    <name type="synonym">Anodonta woodiana</name>
    <dbReference type="NCBI Taxonomy" id="1069815"/>
    <lineage>
        <taxon>Eukaryota</taxon>
        <taxon>Metazoa</taxon>
        <taxon>Spiralia</taxon>
        <taxon>Lophotrochozoa</taxon>
        <taxon>Mollusca</taxon>
        <taxon>Bivalvia</taxon>
        <taxon>Autobranchia</taxon>
        <taxon>Heteroconchia</taxon>
        <taxon>Palaeoheterodonta</taxon>
        <taxon>Unionida</taxon>
        <taxon>Unionoidea</taxon>
        <taxon>Unionidae</taxon>
        <taxon>Unioninae</taxon>
        <taxon>Sinanodonta</taxon>
    </lineage>
</organism>
<dbReference type="InterPro" id="IPR017452">
    <property type="entry name" value="GPCR_Rhodpsn_7TM"/>
</dbReference>
<proteinExistence type="inferred from homology"/>
<dbReference type="PANTHER" id="PTHR24238">
    <property type="entry name" value="G-PROTEIN COUPLED RECEPTOR"/>
    <property type="match status" value="1"/>
</dbReference>
<feature type="compositionally biased region" description="Low complexity" evidence="9">
    <location>
        <begin position="391"/>
        <end position="413"/>
    </location>
</feature>
<dbReference type="PRINTS" id="PR00237">
    <property type="entry name" value="GPCRRHODOPSN"/>
</dbReference>
<evidence type="ECO:0000313" key="13">
    <source>
        <dbReference type="Proteomes" id="UP001634394"/>
    </source>
</evidence>
<evidence type="ECO:0000256" key="9">
    <source>
        <dbReference type="SAM" id="MobiDB-lite"/>
    </source>
</evidence>
<evidence type="ECO:0000256" key="2">
    <source>
        <dbReference type="ARBA" id="ARBA00022692"/>
    </source>
</evidence>
<evidence type="ECO:0000256" key="7">
    <source>
        <dbReference type="ARBA" id="ARBA00023224"/>
    </source>
</evidence>
<feature type="transmembrane region" description="Helical" evidence="10">
    <location>
        <begin position="482"/>
        <end position="503"/>
    </location>
</feature>
<feature type="transmembrane region" description="Helical" evidence="10">
    <location>
        <begin position="523"/>
        <end position="549"/>
    </location>
</feature>
<feature type="transmembrane region" description="Helical" evidence="10">
    <location>
        <begin position="193"/>
        <end position="214"/>
    </location>
</feature>
<dbReference type="SUPFAM" id="SSF81321">
    <property type="entry name" value="Family A G protein-coupled receptor-like"/>
    <property type="match status" value="1"/>
</dbReference>
<evidence type="ECO:0000259" key="11">
    <source>
        <dbReference type="PROSITE" id="PS50262"/>
    </source>
</evidence>
<evidence type="ECO:0000313" key="12">
    <source>
        <dbReference type="EMBL" id="KAL3887990.1"/>
    </source>
</evidence>
<feature type="transmembrane region" description="Helical" evidence="10">
    <location>
        <begin position="57"/>
        <end position="77"/>
    </location>
</feature>
<dbReference type="GO" id="GO:0004930">
    <property type="term" value="F:G protein-coupled receptor activity"/>
    <property type="evidence" value="ECO:0007669"/>
    <property type="project" value="UniProtKB-KW"/>
</dbReference>
<feature type="compositionally biased region" description="Polar residues" evidence="9">
    <location>
        <begin position="437"/>
        <end position="449"/>
    </location>
</feature>
<dbReference type="InterPro" id="IPR000276">
    <property type="entry name" value="GPCR_Rhodpsn"/>
</dbReference>
<comment type="caution">
    <text evidence="12">The sequence shown here is derived from an EMBL/GenBank/DDBJ whole genome shotgun (WGS) entry which is preliminary data.</text>
</comment>
<dbReference type="Gene3D" id="1.20.1070.10">
    <property type="entry name" value="Rhodopsin 7-helix transmembrane proteins"/>
    <property type="match status" value="2"/>
</dbReference>
<evidence type="ECO:0000256" key="10">
    <source>
        <dbReference type="SAM" id="Phobius"/>
    </source>
</evidence>
<evidence type="ECO:0000256" key="4">
    <source>
        <dbReference type="ARBA" id="ARBA00023040"/>
    </source>
</evidence>
<feature type="transmembrane region" description="Helical" evidence="10">
    <location>
        <begin position="20"/>
        <end position="45"/>
    </location>
</feature>
<dbReference type="PROSITE" id="PS50262">
    <property type="entry name" value="G_PROTEIN_RECEP_F1_2"/>
    <property type="match status" value="1"/>
</dbReference>
<dbReference type="Proteomes" id="UP001634394">
    <property type="component" value="Unassembled WGS sequence"/>
</dbReference>
<evidence type="ECO:0000256" key="3">
    <source>
        <dbReference type="ARBA" id="ARBA00022989"/>
    </source>
</evidence>
<feature type="transmembrane region" description="Helical" evidence="10">
    <location>
        <begin position="136"/>
        <end position="159"/>
    </location>
</feature>
<keyword evidence="13" id="KW-1185">Reference proteome</keyword>
<feature type="compositionally biased region" description="Polar residues" evidence="9">
    <location>
        <begin position="414"/>
        <end position="424"/>
    </location>
</feature>
<dbReference type="Pfam" id="PF00001">
    <property type="entry name" value="7tm_1"/>
    <property type="match status" value="1"/>
</dbReference>
<protein>
    <recommendedName>
        <fullName evidence="11">G-protein coupled receptors family 1 profile domain-containing protein</fullName>
    </recommendedName>
</protein>
<sequence length="570" mass="63613">MNNSSTSLLLKLNDEKAVHLVPAMVFVGVLMVIGLIGNIFVCYYYGWKTKTTPTSCFILGLAIFGLLNCILSMPMEIVDMRYFYMFPDVTVCKVLRATNFMCIFASGFILIAIATERYRRICLPFRKQISVCQSKLICGISTIIACVLSCPSLVLYTVVTVDIPVPGSDTIQGHDCTTVKDVSLNVFLNAFNIMQILLFIVSSMALIFLYALVYRQLIKQKHFRKYGLMEERVSSKRPVVANSNTSSLEKSTKSEYMPNCCCKNTEVGISDTFKKANNGSNSTRNSITQVRNSDTENEISYMRDESTELTENNRDNKHEFTNRIAIEQIHNQVQLEKERYPIAFCENDGTDLTKQPSGTLTNDTVSPANDNLSPANDNVSPAKDNVSPAYDNVSPANDNVSSANDNVSQSNDNGSPVNDNVSPANDNVSQSNDNVSPANDNVSPANDNVSHVIDNVSPANDTKVPRFVLSLSKKTSSDISTVRYTTLMLVITVTFIVSFLPYLCLMLWRSLLSGYEVNQMTDLQLIFFSIGIRSYFLNSAMNPMIYGFFNSQFRKFFTRFCCTCSEAKPY</sequence>
<name>A0ABD3XPB6_SINWO</name>
<feature type="compositionally biased region" description="Polar residues" evidence="9">
    <location>
        <begin position="350"/>
        <end position="379"/>
    </location>
</feature>
<feature type="transmembrane region" description="Helical" evidence="10">
    <location>
        <begin position="97"/>
        <end position="115"/>
    </location>
</feature>
<dbReference type="AlphaFoldDB" id="A0ABD3XPB6"/>
<feature type="compositionally biased region" description="Low complexity" evidence="9">
    <location>
        <begin position="425"/>
        <end position="436"/>
    </location>
</feature>
<dbReference type="PANTHER" id="PTHR24238:SF47">
    <property type="entry name" value="ECDYSTEROIDS_DOPAMINE RECEPTOR-RELATED"/>
    <property type="match status" value="1"/>
</dbReference>
<comment type="subcellular location">
    <subcellularLocation>
        <location evidence="1">Membrane</location>
        <topology evidence="1">Multi-pass membrane protein</topology>
    </subcellularLocation>
</comment>
<evidence type="ECO:0000256" key="1">
    <source>
        <dbReference type="ARBA" id="ARBA00004141"/>
    </source>
</evidence>
<evidence type="ECO:0000256" key="5">
    <source>
        <dbReference type="ARBA" id="ARBA00023136"/>
    </source>
</evidence>
<accession>A0ABD3XPB6</accession>
<feature type="region of interest" description="Disordered" evidence="9">
    <location>
        <begin position="347"/>
        <end position="457"/>
    </location>
</feature>
<keyword evidence="5 10" id="KW-0472">Membrane</keyword>
<keyword evidence="7 8" id="KW-0807">Transducer</keyword>
<keyword evidence="2 8" id="KW-0812">Transmembrane</keyword>
<dbReference type="PROSITE" id="PS00237">
    <property type="entry name" value="G_PROTEIN_RECEP_F1_1"/>
    <property type="match status" value="1"/>
</dbReference>
<keyword evidence="4 8" id="KW-0297">G-protein coupled receptor</keyword>
<comment type="similarity">
    <text evidence="8">Belongs to the G-protein coupled receptor 1 family.</text>
</comment>